<feature type="compositionally biased region" description="Polar residues" evidence="1">
    <location>
        <begin position="128"/>
        <end position="145"/>
    </location>
</feature>
<feature type="domain" description="WW" evidence="2">
    <location>
        <begin position="102"/>
        <end position="136"/>
    </location>
</feature>
<name>A0AAX4K1J7_9TREE</name>
<dbReference type="Proteomes" id="UP001355207">
    <property type="component" value="Chromosome 7"/>
</dbReference>
<feature type="compositionally biased region" description="Pro residues" evidence="1">
    <location>
        <begin position="150"/>
        <end position="160"/>
    </location>
</feature>
<dbReference type="InterPro" id="IPR036020">
    <property type="entry name" value="WW_dom_sf"/>
</dbReference>
<feature type="compositionally biased region" description="Polar residues" evidence="1">
    <location>
        <begin position="161"/>
        <end position="183"/>
    </location>
</feature>
<proteinExistence type="predicted"/>
<feature type="compositionally biased region" description="Polar residues" evidence="1">
    <location>
        <begin position="45"/>
        <end position="54"/>
    </location>
</feature>
<protein>
    <recommendedName>
        <fullName evidence="2">WW domain-containing protein</fullName>
    </recommendedName>
</protein>
<evidence type="ECO:0000313" key="3">
    <source>
        <dbReference type="EMBL" id="WWC90613.1"/>
    </source>
</evidence>
<feature type="compositionally biased region" description="Basic and acidic residues" evidence="1">
    <location>
        <begin position="90"/>
        <end position="106"/>
    </location>
</feature>
<keyword evidence="4" id="KW-1185">Reference proteome</keyword>
<feature type="region of interest" description="Disordered" evidence="1">
    <location>
        <begin position="1"/>
        <end position="114"/>
    </location>
</feature>
<feature type="region of interest" description="Disordered" evidence="1">
    <location>
        <begin position="265"/>
        <end position="308"/>
    </location>
</feature>
<dbReference type="GeneID" id="91096219"/>
<feature type="compositionally biased region" description="Gly residues" evidence="1">
    <location>
        <begin position="197"/>
        <end position="208"/>
    </location>
</feature>
<organism evidence="3 4">
    <name type="scientific">Kwoniella dendrophila CBS 6074</name>
    <dbReference type="NCBI Taxonomy" id="1295534"/>
    <lineage>
        <taxon>Eukaryota</taxon>
        <taxon>Fungi</taxon>
        <taxon>Dikarya</taxon>
        <taxon>Basidiomycota</taxon>
        <taxon>Agaricomycotina</taxon>
        <taxon>Tremellomycetes</taxon>
        <taxon>Tremellales</taxon>
        <taxon>Cryptococcaceae</taxon>
        <taxon>Kwoniella</taxon>
    </lineage>
</organism>
<evidence type="ECO:0000256" key="1">
    <source>
        <dbReference type="SAM" id="MobiDB-lite"/>
    </source>
</evidence>
<dbReference type="RefSeq" id="XP_066077376.1">
    <property type="nucleotide sequence ID" value="XM_066221279.1"/>
</dbReference>
<evidence type="ECO:0000313" key="4">
    <source>
        <dbReference type="Proteomes" id="UP001355207"/>
    </source>
</evidence>
<dbReference type="PROSITE" id="PS50020">
    <property type="entry name" value="WW_DOMAIN_2"/>
    <property type="match status" value="1"/>
</dbReference>
<reference evidence="3 4" key="1">
    <citation type="submission" date="2024-01" db="EMBL/GenBank/DDBJ databases">
        <title>Comparative genomics of Cryptococcus and Kwoniella reveals pathogenesis evolution and contrasting modes of karyotype evolution via chromosome fusion or intercentromeric recombination.</title>
        <authorList>
            <person name="Coelho M.A."/>
            <person name="David-Palma M."/>
            <person name="Shea T."/>
            <person name="Bowers K."/>
            <person name="McGinley-Smith S."/>
            <person name="Mohammad A.W."/>
            <person name="Gnirke A."/>
            <person name="Yurkov A.M."/>
            <person name="Nowrousian M."/>
            <person name="Sun S."/>
            <person name="Cuomo C.A."/>
            <person name="Heitman J."/>
        </authorList>
    </citation>
    <scope>NUCLEOTIDE SEQUENCE [LARGE SCALE GENOMIC DNA]</scope>
    <source>
        <strain evidence="3 4">CBS 6074</strain>
    </source>
</reference>
<sequence>MSPSTSKKATVEDAGSSSGAPTPPPIASNLPETSSKNEKGVVDQPITSLGQDEANQGEEEGVENDNEDEEEAEEWDPSEERLPGQTSSNPKDKGKAKDNEEEKEKQPWQAIWAPEQNAWYFWNTKTGEVSWTNPLDPSDASGSIKQQQQPPLPNEQPPLPSTSTSAYSQTNLGYGFGNHSNLNPGEPEIDEGLEYLFGGGGGSNGGGSSNDPTLQKASFNARTGQFTSFNQNQRPEYLNEYNRSKRMNNYYFDVDEWEKQTQLENEKKRKLQESGVNPNEKKITKKDMERFKKKNAEKRARNQAWLRE</sequence>
<dbReference type="Gene3D" id="2.20.70.10">
    <property type="match status" value="1"/>
</dbReference>
<feature type="region of interest" description="Disordered" evidence="1">
    <location>
        <begin position="128"/>
        <end position="216"/>
    </location>
</feature>
<dbReference type="InterPro" id="IPR001202">
    <property type="entry name" value="WW_dom"/>
</dbReference>
<dbReference type="Pfam" id="PF00397">
    <property type="entry name" value="WW"/>
    <property type="match status" value="1"/>
</dbReference>
<evidence type="ECO:0000259" key="2">
    <source>
        <dbReference type="PROSITE" id="PS50020"/>
    </source>
</evidence>
<accession>A0AAX4K1J7</accession>
<feature type="compositionally biased region" description="Basic and acidic residues" evidence="1">
    <location>
        <begin position="279"/>
        <end position="290"/>
    </location>
</feature>
<dbReference type="EMBL" id="CP144104">
    <property type="protein sequence ID" value="WWC90613.1"/>
    <property type="molecule type" value="Genomic_DNA"/>
</dbReference>
<dbReference type="AlphaFoldDB" id="A0AAX4K1J7"/>
<dbReference type="SUPFAM" id="SSF51045">
    <property type="entry name" value="WW domain"/>
    <property type="match status" value="1"/>
</dbReference>
<gene>
    <name evidence="3" type="ORF">L201_005549</name>
</gene>
<feature type="compositionally biased region" description="Acidic residues" evidence="1">
    <location>
        <begin position="55"/>
        <end position="77"/>
    </location>
</feature>